<dbReference type="AlphaFoldDB" id="A0A545UF99"/>
<accession>A0A545UF99</accession>
<dbReference type="InterPro" id="IPR013783">
    <property type="entry name" value="Ig-like_fold"/>
</dbReference>
<dbReference type="OrthoDB" id="9785394at2"/>
<dbReference type="CDD" id="cd00146">
    <property type="entry name" value="PKD"/>
    <property type="match status" value="1"/>
</dbReference>
<dbReference type="PANTHER" id="PTHR15730">
    <property type="entry name" value="EXPERIMENTAL AUTOIMMUNE PROSTATITIS ANTIGEN 2-RELATED"/>
    <property type="match status" value="1"/>
</dbReference>
<evidence type="ECO:0000259" key="2">
    <source>
        <dbReference type="PROSITE" id="PS50093"/>
    </source>
</evidence>
<feature type="domain" description="PKD" evidence="2">
    <location>
        <begin position="1079"/>
        <end position="1139"/>
    </location>
</feature>
<dbReference type="Gene3D" id="3.40.390.80">
    <property type="entry name" value="Peptidase M60, enhancin-like domain 2"/>
    <property type="match status" value="1"/>
</dbReference>
<dbReference type="Gene3D" id="2.60.40.10">
    <property type="entry name" value="Immunoglobulins"/>
    <property type="match status" value="1"/>
</dbReference>
<dbReference type="InterPro" id="IPR000601">
    <property type="entry name" value="PKD_dom"/>
</dbReference>
<dbReference type="EMBL" id="VIKS01000005">
    <property type="protein sequence ID" value="TQV88063.1"/>
    <property type="molecule type" value="Genomic_DNA"/>
</dbReference>
<dbReference type="InterPro" id="IPR051244">
    <property type="entry name" value="TCAF"/>
</dbReference>
<feature type="chain" id="PRO_5022098764" evidence="1">
    <location>
        <begin position="32"/>
        <end position="1165"/>
    </location>
</feature>
<dbReference type="Pfam" id="PF17291">
    <property type="entry name" value="M60-like_N"/>
    <property type="match status" value="1"/>
</dbReference>
<evidence type="ECO:0000313" key="5">
    <source>
        <dbReference type="Proteomes" id="UP000315439"/>
    </source>
</evidence>
<dbReference type="Gene3D" id="1.10.390.30">
    <property type="entry name" value="Peptidase M60, enhancin-like domain 3"/>
    <property type="match status" value="1"/>
</dbReference>
<dbReference type="RefSeq" id="WP_142893304.1">
    <property type="nucleotide sequence ID" value="NZ_ML660163.1"/>
</dbReference>
<dbReference type="InterPro" id="IPR035423">
    <property type="entry name" value="M60-like_N"/>
</dbReference>
<dbReference type="InterPro" id="IPR031161">
    <property type="entry name" value="Peptidase_M60_dom"/>
</dbReference>
<name>A0A545UF99_9GAMM</name>
<organism evidence="4 5">
    <name type="scientific">Aliikangiella coralliicola</name>
    <dbReference type="NCBI Taxonomy" id="2592383"/>
    <lineage>
        <taxon>Bacteria</taxon>
        <taxon>Pseudomonadati</taxon>
        <taxon>Pseudomonadota</taxon>
        <taxon>Gammaproteobacteria</taxon>
        <taxon>Oceanospirillales</taxon>
        <taxon>Pleioneaceae</taxon>
        <taxon>Aliikangiella</taxon>
    </lineage>
</organism>
<evidence type="ECO:0000256" key="1">
    <source>
        <dbReference type="SAM" id="SignalP"/>
    </source>
</evidence>
<dbReference type="Pfam" id="PF13402">
    <property type="entry name" value="Peptidase_M60"/>
    <property type="match status" value="1"/>
</dbReference>
<gene>
    <name evidence="4" type="ORF">FLL46_09655</name>
</gene>
<keyword evidence="5" id="KW-1185">Reference proteome</keyword>
<dbReference type="Pfam" id="PF18911">
    <property type="entry name" value="PKD_4"/>
    <property type="match status" value="1"/>
</dbReference>
<evidence type="ECO:0000259" key="3">
    <source>
        <dbReference type="PROSITE" id="PS51723"/>
    </source>
</evidence>
<dbReference type="InterPro" id="IPR035986">
    <property type="entry name" value="PKD_dom_sf"/>
</dbReference>
<feature type="domain" description="Peptidase M60" evidence="3">
    <location>
        <begin position="465"/>
        <end position="784"/>
    </location>
</feature>
<evidence type="ECO:0000313" key="4">
    <source>
        <dbReference type="EMBL" id="TQV88063.1"/>
    </source>
</evidence>
<dbReference type="PANTHER" id="PTHR15730:SF5">
    <property type="entry name" value="SI:CH211-210B2.2-RELATED"/>
    <property type="match status" value="1"/>
</dbReference>
<dbReference type="SMART" id="SM00089">
    <property type="entry name" value="PKD"/>
    <property type="match status" value="1"/>
</dbReference>
<dbReference type="InterPro" id="IPR022409">
    <property type="entry name" value="PKD/Chitinase_dom"/>
</dbReference>
<dbReference type="PROSITE" id="PS50093">
    <property type="entry name" value="PKD"/>
    <property type="match status" value="1"/>
</dbReference>
<dbReference type="SMART" id="SM01276">
    <property type="entry name" value="M60-like"/>
    <property type="match status" value="1"/>
</dbReference>
<dbReference type="InterPro" id="IPR042279">
    <property type="entry name" value="Pep_M60_3"/>
</dbReference>
<sequence length="1165" mass="128486">MKHSIENFFQNLGLRKSLLPLISFFALIPYAAVAHGPATKYNQAQDGVIKKNNKVVAHPQVASKTLATIDSNYRFENDLSDESSQYALTLHGDESYLQSENGMGLNMPGKRWIDLPLQLSQDIDRDQSFYISVDFMIPNTGIDESARVIVSNKTWDYSEPGFKVTAYNEKIEWQAEGMLFVDFNIGVGDTEIAARFYDIPMDEWHTVSVDVDFAEEVVSFGMNGRIYQQSLTANINGNTIDPSLFIDWLATRKIRVGAHYSPDGETPPWHYESEIDGGVNTTVTVADFVVDNLIIQSPKPPGDANIVRAALVSLTEHLQGTATLSEADQEQLLVSIRANLEGTNFADFSSEAKAFIDAHAQSNGSLYVIINRDNTDYSRYDDFTAISKAYVDLGVWMMKSGLTPANASAAENITFTEHSYFPGQLPNNAARIENGSAEVLAQYVLDPGYLMGGMQLNPNSELTSYVYRPTGFYAPAGETVTITVDPALVDSGLHIRVGGQHENHTLISSTNRFPLISVDYRIEAAEFDVINPFGGGIYVLVPQGTDLGWIDIGINNAVRAPYFSTKTGRETSLVEWNTIKQYPGLFAEFESDKFVITVPTSDIQNFDQPDVLLEKWDQIMDIFQVLHGRPLERVRAEGYMLDSASAVVGSYPGGYPVTPGFWAEGSNGITDGNYSPFGVLNSGDWAGGEEFAIMLHELGHHHYGRFINVGEQESFVNVPGAAVFNELFGLDYDEALAVSGYQKFSRADAAIDWMVTHNFRNGNPIGMDPTTDFEPIETSYQARGHAKFVDLADIFGGWEAIGTIYEKFYVQDTLSGTPADTQYGVSHDEFLLTGSDALQCNLASLFHFWGIHPSTDTANQLSAYPACDGALERVTSYLDQAPRTNEDLTLFHEEKTALGENQLKFQIYDQLLEDFDHSYGQQIRDAGAAILETYFGVQADQAPSAPVLQTASFNHKSSQTTEFSWSPAVDPEGHNLKYSWRLVDASTGTVLLFKSWLEGSSVTFNSTELSQALNSYENLDSSTTLIQEVTTSDLFTVVKSEQLESIYRKGNAVLRGEVLADFDYSVSSKTVNFSEQAVSANPRSYSWDFGDGNTSTQSNPSHTFADDGTYTVTLTVNDELDGSATTTKTITIDAETQTQPDESDGGGGSFGAWMLLAGLLFFRRR</sequence>
<dbReference type="Proteomes" id="UP000315439">
    <property type="component" value="Unassembled WGS sequence"/>
</dbReference>
<dbReference type="PROSITE" id="PS51723">
    <property type="entry name" value="PEPTIDASE_M60"/>
    <property type="match status" value="1"/>
</dbReference>
<reference evidence="4 5" key="1">
    <citation type="submission" date="2019-07" db="EMBL/GenBank/DDBJ databases">
        <title>Draft genome for Aliikangiella sp. M105.</title>
        <authorList>
            <person name="Wang G."/>
        </authorList>
    </citation>
    <scope>NUCLEOTIDE SEQUENCE [LARGE SCALE GENOMIC DNA]</scope>
    <source>
        <strain evidence="4 5">M105</strain>
    </source>
</reference>
<protein>
    <submittedName>
        <fullName evidence="4">PKD domain-containing protein</fullName>
    </submittedName>
</protein>
<keyword evidence="1" id="KW-0732">Signal</keyword>
<proteinExistence type="predicted"/>
<comment type="caution">
    <text evidence="4">The sequence shown here is derived from an EMBL/GenBank/DDBJ whole genome shotgun (WGS) entry which is preliminary data.</text>
</comment>
<dbReference type="SUPFAM" id="SSF49299">
    <property type="entry name" value="PKD domain"/>
    <property type="match status" value="1"/>
</dbReference>
<feature type="signal peptide" evidence="1">
    <location>
        <begin position="1"/>
        <end position="31"/>
    </location>
</feature>